<gene>
    <name evidence="3" type="ORF">DCAR_0933262</name>
</gene>
<evidence type="ECO:0000259" key="2">
    <source>
        <dbReference type="Pfam" id="PF04059"/>
    </source>
</evidence>
<sequence>MSTSLPPHVALNPQAPEYFPSTFTYYVFFVPHIYPLTLYNINNYHAQPPPQAPHNQLKSQETGQSHQRRRFGGACSKTRFMNTKGYTRFERGKRGNKDDVEDKDGCFRVVQTCVMVNKRQKPVMPLEYGEENLDVGANITTVMIRNVPNKLTRDGLLILLDKHCMLMNEGGKDCGDGNYSAYDFVYLPIDFQTGVNKGYAFVNFTNKRGVKMFYNEFHNKAWDIGFKTPKICEVVCAKIQGREGLVKHFGGTLFICSSDEYLPVCFSPARDGSGMAVKEVIVGKRSSQNLPLQTTQKVRISPYLMVLLYAHVHCARLHCFWAPS</sequence>
<evidence type="ECO:0000313" key="4">
    <source>
        <dbReference type="Proteomes" id="UP000077755"/>
    </source>
</evidence>
<name>A0AAF0XSW7_DAUCS</name>
<dbReference type="GO" id="GO:0003676">
    <property type="term" value="F:nucleic acid binding"/>
    <property type="evidence" value="ECO:0007669"/>
    <property type="project" value="InterPro"/>
</dbReference>
<dbReference type="AlphaFoldDB" id="A0AAF0XSW7"/>
<dbReference type="Pfam" id="PF04059">
    <property type="entry name" value="RRM_2"/>
    <property type="match status" value="1"/>
</dbReference>
<dbReference type="InterPro" id="IPR035979">
    <property type="entry name" value="RBD_domain_sf"/>
</dbReference>
<dbReference type="Gene3D" id="3.30.70.330">
    <property type="match status" value="1"/>
</dbReference>
<reference evidence="3" key="1">
    <citation type="journal article" date="2016" name="Nat. Genet.">
        <title>A high-quality carrot genome assembly provides new insights into carotenoid accumulation and asterid genome evolution.</title>
        <authorList>
            <person name="Iorizzo M."/>
            <person name="Ellison S."/>
            <person name="Senalik D."/>
            <person name="Zeng P."/>
            <person name="Satapoomin P."/>
            <person name="Huang J."/>
            <person name="Bowman M."/>
            <person name="Iovene M."/>
            <person name="Sanseverino W."/>
            <person name="Cavagnaro P."/>
            <person name="Yildiz M."/>
            <person name="Macko-Podgorni A."/>
            <person name="Moranska E."/>
            <person name="Grzebelus E."/>
            <person name="Grzebelus D."/>
            <person name="Ashrafi H."/>
            <person name="Zheng Z."/>
            <person name="Cheng S."/>
            <person name="Spooner D."/>
            <person name="Van Deynze A."/>
            <person name="Simon P."/>
        </authorList>
    </citation>
    <scope>NUCLEOTIDE SEQUENCE</scope>
    <source>
        <tissue evidence="3">Leaf</tissue>
    </source>
</reference>
<dbReference type="Proteomes" id="UP000077755">
    <property type="component" value="Chromosome 9"/>
</dbReference>
<keyword evidence="4" id="KW-1185">Reference proteome</keyword>
<dbReference type="EMBL" id="CP093351">
    <property type="protein sequence ID" value="WOH13751.1"/>
    <property type="molecule type" value="Genomic_DNA"/>
</dbReference>
<evidence type="ECO:0000256" key="1">
    <source>
        <dbReference type="SAM" id="MobiDB-lite"/>
    </source>
</evidence>
<protein>
    <recommendedName>
        <fullName evidence="2">Mei2-like C-terminal RNA recognition motif domain-containing protein</fullName>
    </recommendedName>
</protein>
<organism evidence="3 4">
    <name type="scientific">Daucus carota subsp. sativus</name>
    <name type="common">Carrot</name>
    <dbReference type="NCBI Taxonomy" id="79200"/>
    <lineage>
        <taxon>Eukaryota</taxon>
        <taxon>Viridiplantae</taxon>
        <taxon>Streptophyta</taxon>
        <taxon>Embryophyta</taxon>
        <taxon>Tracheophyta</taxon>
        <taxon>Spermatophyta</taxon>
        <taxon>Magnoliopsida</taxon>
        <taxon>eudicotyledons</taxon>
        <taxon>Gunneridae</taxon>
        <taxon>Pentapetalae</taxon>
        <taxon>asterids</taxon>
        <taxon>campanulids</taxon>
        <taxon>Apiales</taxon>
        <taxon>Apiaceae</taxon>
        <taxon>Apioideae</taxon>
        <taxon>Scandiceae</taxon>
        <taxon>Daucinae</taxon>
        <taxon>Daucus</taxon>
        <taxon>Daucus sect. Daucus</taxon>
    </lineage>
</organism>
<reference evidence="3" key="2">
    <citation type="submission" date="2022-03" db="EMBL/GenBank/DDBJ databases">
        <title>Draft title - Genomic analysis of global carrot germplasm unveils the trajectory of domestication and the origin of high carotenoid orange carrot.</title>
        <authorList>
            <person name="Iorizzo M."/>
            <person name="Ellison S."/>
            <person name="Senalik D."/>
            <person name="Macko-Podgorni A."/>
            <person name="Grzebelus D."/>
            <person name="Bostan H."/>
            <person name="Rolling W."/>
            <person name="Curaba J."/>
            <person name="Simon P."/>
        </authorList>
    </citation>
    <scope>NUCLEOTIDE SEQUENCE</scope>
    <source>
        <tissue evidence="3">Leaf</tissue>
    </source>
</reference>
<dbReference type="InterPro" id="IPR012677">
    <property type="entry name" value="Nucleotide-bd_a/b_plait_sf"/>
</dbReference>
<dbReference type="InterPro" id="IPR007201">
    <property type="entry name" value="Mei2-like_Rrm_C"/>
</dbReference>
<feature type="compositionally biased region" description="Polar residues" evidence="1">
    <location>
        <begin position="56"/>
        <end position="65"/>
    </location>
</feature>
<dbReference type="SUPFAM" id="SSF54928">
    <property type="entry name" value="RNA-binding domain, RBD"/>
    <property type="match status" value="1"/>
</dbReference>
<accession>A0AAF0XSW7</accession>
<proteinExistence type="predicted"/>
<evidence type="ECO:0000313" key="3">
    <source>
        <dbReference type="EMBL" id="WOH13751.1"/>
    </source>
</evidence>
<feature type="region of interest" description="Disordered" evidence="1">
    <location>
        <begin position="47"/>
        <end position="71"/>
    </location>
</feature>
<feature type="domain" description="Mei2-like C-terminal RNA recognition motif" evidence="2">
    <location>
        <begin position="140"/>
        <end position="249"/>
    </location>
</feature>